<evidence type="ECO:0000313" key="2">
    <source>
        <dbReference type="Proteomes" id="UP000027393"/>
    </source>
</evidence>
<accession>A0A068C8H6</accession>
<name>A0A068C8H6_9CAUD</name>
<keyword evidence="2" id="KW-1185">Reference proteome</keyword>
<proteinExistence type="predicted"/>
<sequence>MSWLDDVKEHGADAYFWSIETAYQMNVIDSKEYRKRMHEYRDIQHQERQETLLKLLEISK</sequence>
<organism evidence="1 2">
    <name type="scientific">Acinetobacter phage YMC-13-01-C62</name>
    <dbReference type="NCBI Taxonomy" id="1505225"/>
    <lineage>
        <taxon>Viruses</taxon>
        <taxon>Duplodnaviria</taxon>
        <taxon>Heunggongvirae</taxon>
        <taxon>Uroviricota</taxon>
        <taxon>Caudoviricetes</taxon>
        <taxon>Obolenskvirus</taxon>
        <taxon>Obolenskvirus AbC62</taxon>
    </lineage>
</organism>
<dbReference type="EMBL" id="KJ817802">
    <property type="protein sequence ID" value="AID17947.1"/>
    <property type="molecule type" value="Genomic_DNA"/>
</dbReference>
<protein>
    <submittedName>
        <fullName evidence="1">Uncharacterized protein</fullName>
    </submittedName>
</protein>
<dbReference type="KEGG" id="vg:20283722"/>
<dbReference type="GeneID" id="20283722"/>
<dbReference type="RefSeq" id="YP_009055454.1">
    <property type="nucleotide sequence ID" value="NC_024785.1"/>
</dbReference>
<dbReference type="OrthoDB" id="24049at10239"/>
<gene>
    <name evidence="1" type="ORF">BPABA14_00330</name>
</gene>
<evidence type="ECO:0000313" key="1">
    <source>
        <dbReference type="EMBL" id="AID17947.1"/>
    </source>
</evidence>
<dbReference type="Proteomes" id="UP000027393">
    <property type="component" value="Segment"/>
</dbReference>
<reference evidence="1 2" key="1">
    <citation type="submission" date="2014-05" db="EMBL/GenBank/DDBJ databases">
        <title>Complete Genome Sequence of the Acinetobacter phage YMC/13/01/C62.</title>
        <authorList>
            <person name="Jeon J."/>
            <person name="Yong D."/>
            <person name="Lee K."/>
        </authorList>
    </citation>
    <scope>NUCLEOTIDE SEQUENCE [LARGE SCALE GENOMIC DNA]</scope>
</reference>